<proteinExistence type="predicted"/>
<evidence type="ECO:0000313" key="2">
    <source>
        <dbReference type="Proteomes" id="UP000887013"/>
    </source>
</evidence>
<sequence length="108" mass="12013">MFLCVPFQHSFLPFTNVLSDLKVCDFLGTFFYHFHGLIKAFLFGSGLFPPYHPPAPPIGPNRDCYNGGLFCLRRLGLRKNPINHCRFRGLACICSTTCKSGLAGALSK</sequence>
<protein>
    <submittedName>
        <fullName evidence="1">Uncharacterized protein</fullName>
    </submittedName>
</protein>
<accession>A0A8X6KJB8</accession>
<reference evidence="1" key="1">
    <citation type="submission" date="2020-08" db="EMBL/GenBank/DDBJ databases">
        <title>Multicomponent nature underlies the extraordinary mechanical properties of spider dragline silk.</title>
        <authorList>
            <person name="Kono N."/>
            <person name="Nakamura H."/>
            <person name="Mori M."/>
            <person name="Yoshida Y."/>
            <person name="Ohtoshi R."/>
            <person name="Malay A.D."/>
            <person name="Moran D.A.P."/>
            <person name="Tomita M."/>
            <person name="Numata K."/>
            <person name="Arakawa K."/>
        </authorList>
    </citation>
    <scope>NUCLEOTIDE SEQUENCE</scope>
</reference>
<evidence type="ECO:0000313" key="1">
    <source>
        <dbReference type="EMBL" id="GFS53226.1"/>
    </source>
</evidence>
<organism evidence="1 2">
    <name type="scientific">Nephila pilipes</name>
    <name type="common">Giant wood spider</name>
    <name type="synonym">Nephila maculata</name>
    <dbReference type="NCBI Taxonomy" id="299642"/>
    <lineage>
        <taxon>Eukaryota</taxon>
        <taxon>Metazoa</taxon>
        <taxon>Ecdysozoa</taxon>
        <taxon>Arthropoda</taxon>
        <taxon>Chelicerata</taxon>
        <taxon>Arachnida</taxon>
        <taxon>Araneae</taxon>
        <taxon>Araneomorphae</taxon>
        <taxon>Entelegynae</taxon>
        <taxon>Araneoidea</taxon>
        <taxon>Nephilidae</taxon>
        <taxon>Nephila</taxon>
    </lineage>
</organism>
<dbReference type="EMBL" id="BMAW01092116">
    <property type="protein sequence ID" value="GFS53226.1"/>
    <property type="molecule type" value="Genomic_DNA"/>
</dbReference>
<dbReference type="AlphaFoldDB" id="A0A8X6KJB8"/>
<name>A0A8X6KJB8_NEPPI</name>
<keyword evidence="2" id="KW-1185">Reference proteome</keyword>
<gene>
    <name evidence="1" type="ORF">NPIL_327381</name>
</gene>
<dbReference type="Proteomes" id="UP000887013">
    <property type="component" value="Unassembled WGS sequence"/>
</dbReference>
<comment type="caution">
    <text evidence="1">The sequence shown here is derived from an EMBL/GenBank/DDBJ whole genome shotgun (WGS) entry which is preliminary data.</text>
</comment>